<evidence type="ECO:0000256" key="3">
    <source>
        <dbReference type="ARBA" id="ARBA00023315"/>
    </source>
</evidence>
<evidence type="ECO:0000313" key="6">
    <source>
        <dbReference type="Proteomes" id="UP000249700"/>
    </source>
</evidence>
<name>A0A328XMP1_9GAMM</name>
<dbReference type="Gene3D" id="3.40.630.30">
    <property type="match status" value="1"/>
</dbReference>
<keyword evidence="1" id="KW-0056">Arginine metabolism</keyword>
<dbReference type="AlphaFoldDB" id="A0A328XMP1"/>
<dbReference type="InterPro" id="IPR016181">
    <property type="entry name" value="Acyl_CoA_acyltransferase"/>
</dbReference>
<gene>
    <name evidence="5" type="ORF">BCL93_106185</name>
</gene>
<dbReference type="SUPFAM" id="SSF55729">
    <property type="entry name" value="Acyl-CoA N-acyltransferases (Nat)"/>
    <property type="match status" value="1"/>
</dbReference>
<reference evidence="5 6" key="1">
    <citation type="submission" date="2018-06" db="EMBL/GenBank/DDBJ databases">
        <title>Comparative analysis of microorganisms from saline springs in Andes Mountain Range, Colombia.</title>
        <authorList>
            <person name="Rubin E."/>
        </authorList>
    </citation>
    <scope>NUCLEOTIDE SEQUENCE [LARGE SCALE GENOMIC DNA]</scope>
    <source>
        <strain evidence="5 6">USBA-857</strain>
    </source>
</reference>
<sequence>MRIRPIARGDLDGLQALSRQTGVGFTSLPDNREFLASKIESAARAFEERTPVDDRLYFFVLEDEDSGELAGCCAIEAQVGREVPFYHYRLGTLAHSSVQLDLHRTIDTLFLSSDHTGDAEVASLFLRPEYRGADRRHERNGALLSKARWLFMAQFRDRFPDKVLAEMRGVFNEEGVSPFWENLGSHFFPLNFNQADRLTGLGQKSFIGELMPKFPIYTTFLSKEAQACIGEVHEHTRPALEMLKKEGLRWEGYIDIFDAGPTVEAYIDDVRAVRNSTLCQVEVSAELATEAGGKNEGESGERPEWLVSTTAMVGFCACWVGRGPEGEVITLSETEARRLGVGAGDTVRVLST</sequence>
<dbReference type="NCBIfam" id="TIGR03244">
    <property type="entry name" value="arg_catab_AstA"/>
    <property type="match status" value="1"/>
</dbReference>
<dbReference type="OrthoDB" id="21121at2"/>
<dbReference type="Pfam" id="PF04958">
    <property type="entry name" value="AstA"/>
    <property type="match status" value="1"/>
</dbReference>
<dbReference type="InterPro" id="IPR007041">
    <property type="entry name" value="Arg_succinylTrfase_AstA/AruG"/>
</dbReference>
<dbReference type="GO" id="GO:0008791">
    <property type="term" value="F:arginine N-succinyltransferase activity"/>
    <property type="evidence" value="ECO:0007669"/>
    <property type="project" value="UniProtKB-UniRule"/>
</dbReference>
<dbReference type="NCBIfam" id="TIGR03243">
    <property type="entry name" value="arg_catab_AOST"/>
    <property type="match status" value="1"/>
</dbReference>
<evidence type="ECO:0000256" key="1">
    <source>
        <dbReference type="ARBA" id="ARBA00022503"/>
    </source>
</evidence>
<evidence type="ECO:0000256" key="4">
    <source>
        <dbReference type="NCBIfam" id="TIGR03244"/>
    </source>
</evidence>
<dbReference type="GO" id="GO:0006527">
    <property type="term" value="P:L-arginine catabolic process"/>
    <property type="evidence" value="ECO:0007669"/>
    <property type="project" value="UniProtKB-UniRule"/>
</dbReference>
<evidence type="ECO:0000313" key="5">
    <source>
        <dbReference type="EMBL" id="RAR60979.1"/>
    </source>
</evidence>
<dbReference type="PANTHER" id="PTHR30420:SF1">
    <property type="entry name" value="ARGININE N-SUCCINYLTRANSFERASE"/>
    <property type="match status" value="1"/>
</dbReference>
<dbReference type="RefSeq" id="WP_112055149.1">
    <property type="nucleotide sequence ID" value="NZ_QLSX01000006.1"/>
</dbReference>
<proteinExistence type="predicted"/>
<comment type="caution">
    <text evidence="5">The sequence shown here is derived from an EMBL/GenBank/DDBJ whole genome shotgun (WGS) entry which is preliminary data.</text>
</comment>
<protein>
    <recommendedName>
        <fullName evidence="4">Arginine N-succinyltransferase</fullName>
        <ecNumber evidence="4">2.3.1.109</ecNumber>
    </recommendedName>
</protein>
<evidence type="ECO:0000256" key="2">
    <source>
        <dbReference type="ARBA" id="ARBA00022679"/>
    </source>
</evidence>
<organism evidence="5 6">
    <name type="scientific">Onishia taeanensis</name>
    <dbReference type="NCBI Taxonomy" id="284577"/>
    <lineage>
        <taxon>Bacteria</taxon>
        <taxon>Pseudomonadati</taxon>
        <taxon>Pseudomonadota</taxon>
        <taxon>Gammaproteobacteria</taxon>
        <taxon>Oceanospirillales</taxon>
        <taxon>Halomonadaceae</taxon>
        <taxon>Onishia</taxon>
    </lineage>
</organism>
<keyword evidence="2 5" id="KW-0808">Transferase</keyword>
<keyword evidence="3" id="KW-0012">Acyltransferase</keyword>
<dbReference type="EC" id="2.3.1.109" evidence="4"/>
<dbReference type="Proteomes" id="UP000249700">
    <property type="component" value="Unassembled WGS sequence"/>
</dbReference>
<dbReference type="InterPro" id="IPR017650">
    <property type="entry name" value="Arginine_N-succinylTrfase"/>
</dbReference>
<dbReference type="PANTHER" id="PTHR30420">
    <property type="entry name" value="N-SUCCINYLARGININE DIHYDROLASE"/>
    <property type="match status" value="1"/>
</dbReference>
<dbReference type="Gene3D" id="2.40.40.20">
    <property type="match status" value="1"/>
</dbReference>
<dbReference type="EMBL" id="QLSX01000006">
    <property type="protein sequence ID" value="RAR60979.1"/>
    <property type="molecule type" value="Genomic_DNA"/>
</dbReference>
<accession>A0A328XMP1</accession>